<protein>
    <submittedName>
        <fullName evidence="1">Uncharacterized protein</fullName>
    </submittedName>
</protein>
<evidence type="ECO:0000313" key="1">
    <source>
        <dbReference type="EMBL" id="AJO72784.1"/>
    </source>
</evidence>
<dbReference type="EMBL" id="KP161205">
    <property type="protein sequence ID" value="AJO72784.1"/>
    <property type="molecule type" value="Genomic_DNA"/>
</dbReference>
<organism evidence="1">
    <name type="scientific">Nocardia terpenica</name>
    <dbReference type="NCBI Taxonomy" id="455432"/>
    <lineage>
        <taxon>Bacteria</taxon>
        <taxon>Bacillati</taxon>
        <taxon>Actinomycetota</taxon>
        <taxon>Actinomycetes</taxon>
        <taxon>Mycobacteriales</taxon>
        <taxon>Nocardiaceae</taxon>
        <taxon>Nocardia</taxon>
    </lineage>
</organism>
<reference evidence="2 3" key="3">
    <citation type="submission" date="2016-04" db="EMBL/GenBank/DDBJ databases">
        <authorList>
            <person name="Evans L.H."/>
            <person name="Alamgir A."/>
            <person name="Owens N."/>
            <person name="Weber N.D."/>
            <person name="Virtaneva K."/>
            <person name="Barbian K."/>
            <person name="Babar A."/>
            <person name="Rosenke K."/>
        </authorList>
    </citation>
    <scope>NUCLEOTIDE SEQUENCE [LARGE SCALE GENOMIC DNA]</scope>
    <source>
        <strain evidence="2 3">IFM 0406</strain>
    </source>
</reference>
<proteinExistence type="predicted"/>
<accession>A0A0U1YZE3</accession>
<reference evidence="1" key="2">
    <citation type="journal article" date="2016" name="Org. Biomol. Chem.">
        <title>Target-specific identification and characterization of the putative gene cluster for brasilinolide biosynthesis revealing the mechanistic insights and combinatorial synthetic utility of 2-deoxy-l-fucose biosynthetic enzymes.</title>
        <authorList>
            <person name="Chiu H.T."/>
            <person name="Weng C.P."/>
            <person name="Lin Y.C."/>
            <person name="Chen K.H."/>
        </authorList>
    </citation>
    <scope>NUCLEOTIDE SEQUENCE</scope>
    <source>
        <strain evidence="1">IFM 0406</strain>
    </source>
</reference>
<reference evidence="1" key="1">
    <citation type="submission" date="2014-11" db="EMBL/GenBank/DDBJ databases">
        <authorList>
            <person name="Zhu J."/>
            <person name="Qi W."/>
            <person name="Song R."/>
        </authorList>
    </citation>
    <scope>NUCLEOTIDE SEQUENCE</scope>
    <source>
        <strain evidence="1">IFM 0406</strain>
    </source>
</reference>
<dbReference type="AlphaFoldDB" id="A0A0U1YZE3"/>
<gene>
    <name evidence="2" type="ORF">AWN90_18625</name>
</gene>
<name>A0A0U1YZE3_9NOCA</name>
<evidence type="ECO:0000313" key="2">
    <source>
        <dbReference type="EMBL" id="KZM75401.1"/>
    </source>
</evidence>
<dbReference type="EMBL" id="LWGR01000003">
    <property type="protein sequence ID" value="KZM75401.1"/>
    <property type="molecule type" value="Genomic_DNA"/>
</dbReference>
<dbReference type="Proteomes" id="UP000076512">
    <property type="component" value="Unassembled WGS sequence"/>
</dbReference>
<keyword evidence="3" id="KW-1185">Reference proteome</keyword>
<evidence type="ECO:0000313" key="3">
    <source>
        <dbReference type="Proteomes" id="UP000076512"/>
    </source>
</evidence>
<sequence length="176" mass="19856">MAPELETREQVQHYLAQIFGPTVGFQTIRCEHGWVCRQKLTPQQTATGQPIGLGNYVVNTQTGVVTAHASLDPITIGEMYDEAIRTGQPVQGYQIYPVQWRVSIQRTHESAQTIEYHVHAQSLTRPPEPSEDYQLTIDKTTFAYQPTAPLAMSVLSWAEHKSRQDGTWPTEGTFEE</sequence>